<gene>
    <name evidence="2" type="ORF">B296_00035962</name>
</gene>
<reference evidence="2 3" key="1">
    <citation type="journal article" date="2014" name="Agronomy (Basel)">
        <title>A Draft Genome Sequence for Ensete ventricosum, the Drought-Tolerant Tree Against Hunger.</title>
        <authorList>
            <person name="Harrison J."/>
            <person name="Moore K.A."/>
            <person name="Paszkiewicz K."/>
            <person name="Jones T."/>
            <person name="Grant M."/>
            <person name="Ambacheew D."/>
            <person name="Muzemil S."/>
            <person name="Studholme D.J."/>
        </authorList>
    </citation>
    <scope>NUCLEOTIDE SEQUENCE [LARGE SCALE GENOMIC DNA]</scope>
</reference>
<evidence type="ECO:0000313" key="3">
    <source>
        <dbReference type="Proteomes" id="UP000287651"/>
    </source>
</evidence>
<dbReference type="Proteomes" id="UP000287651">
    <property type="component" value="Unassembled WGS sequence"/>
</dbReference>
<comment type="caution">
    <text evidence="2">The sequence shown here is derived from an EMBL/GenBank/DDBJ whole genome shotgun (WGS) entry which is preliminary data.</text>
</comment>
<accession>A0A426ZN07</accession>
<evidence type="ECO:0000256" key="1">
    <source>
        <dbReference type="SAM" id="MobiDB-lite"/>
    </source>
</evidence>
<organism evidence="2 3">
    <name type="scientific">Ensete ventricosum</name>
    <name type="common">Abyssinian banana</name>
    <name type="synonym">Musa ensete</name>
    <dbReference type="NCBI Taxonomy" id="4639"/>
    <lineage>
        <taxon>Eukaryota</taxon>
        <taxon>Viridiplantae</taxon>
        <taxon>Streptophyta</taxon>
        <taxon>Embryophyta</taxon>
        <taxon>Tracheophyta</taxon>
        <taxon>Spermatophyta</taxon>
        <taxon>Magnoliopsida</taxon>
        <taxon>Liliopsida</taxon>
        <taxon>Zingiberales</taxon>
        <taxon>Musaceae</taxon>
        <taxon>Ensete</taxon>
    </lineage>
</organism>
<sequence length="61" mass="7009">MKYMVGSRQRRRRGPVGSRRGSTDTHKEIIKNIPYPYSLNPHISANVLLHFLPLLAILILI</sequence>
<dbReference type="EMBL" id="AMZH03005837">
    <property type="protein sequence ID" value="RRT65366.1"/>
    <property type="molecule type" value="Genomic_DNA"/>
</dbReference>
<evidence type="ECO:0000313" key="2">
    <source>
        <dbReference type="EMBL" id="RRT65366.1"/>
    </source>
</evidence>
<name>A0A426ZN07_ENSVE</name>
<proteinExistence type="predicted"/>
<protein>
    <submittedName>
        <fullName evidence="2">Uncharacterized protein</fullName>
    </submittedName>
</protein>
<feature type="region of interest" description="Disordered" evidence="1">
    <location>
        <begin position="1"/>
        <end position="25"/>
    </location>
</feature>
<dbReference type="AlphaFoldDB" id="A0A426ZN07"/>